<reference evidence="3" key="1">
    <citation type="submission" date="2019-03" db="EMBL/GenBank/DDBJ databases">
        <title>Afifella sp. nov., isolated from activated sludge.</title>
        <authorList>
            <person name="Li Q."/>
            <person name="Liu Y."/>
        </authorList>
    </citation>
    <scope>NUCLEOTIDE SEQUENCE</scope>
    <source>
        <strain evidence="3">L72</strain>
    </source>
</reference>
<dbReference type="OrthoDB" id="9806425at2"/>
<feature type="transmembrane region" description="Helical" evidence="1">
    <location>
        <begin position="250"/>
        <end position="269"/>
    </location>
</feature>
<evidence type="ECO:0000313" key="4">
    <source>
        <dbReference type="Proteomes" id="UP000773614"/>
    </source>
</evidence>
<dbReference type="RefSeq" id="WP_161142635.1">
    <property type="nucleotide sequence ID" value="NZ_SPKJ01000148.1"/>
</dbReference>
<sequence>MLEAVQQALGAFFQPHVFGLILIAVPIGLVFGILPGLGGLTALAILLPFVYGMDPVSGLAFLLALHSVVYTGGSVTAVLIGVPGSPPNAATVLDGYPLSRKGQAGYAIGAALTASALGGVLGVVLLALILPFLKPVVMAFSSPETLILTVLGLCFIGVLGENQPLKGLAAGALGIFLAMFGEHRVSGVARFWFDYDYLLDGFRLIPIALGLFAIPEIVAMLSTGSAVSQEATKVSYRQVWEGCTSVFKHFWLFIQSSVIGVIVGIIPGVGGETSPFVAYAFARQSSKHPEAFGKGIIEGVIAPESSNNAKEGGALVPTLAFGIPGSAGMALLLGGFLILGLQPGPEFLKNHMDIALGLAAVVAVANVLATLMMLALAKQFGAITSIKGSLLGPILLVLVVLGALSTSNDVRDVFFTFVFGFLGYFMVLLGYSRAALLLGFVLGNAAETYLHISLNAFGPLFWTRPISLLLIAILIFSLTFPLWRNFRRRAGDDND</sequence>
<feature type="transmembrane region" description="Helical" evidence="1">
    <location>
        <begin position="104"/>
        <end position="129"/>
    </location>
</feature>
<feature type="transmembrane region" description="Helical" evidence="1">
    <location>
        <begin position="319"/>
        <end position="342"/>
    </location>
</feature>
<evidence type="ECO:0000259" key="2">
    <source>
        <dbReference type="Pfam" id="PF01970"/>
    </source>
</evidence>
<proteinExistence type="predicted"/>
<keyword evidence="1" id="KW-1133">Transmembrane helix</keyword>
<evidence type="ECO:0000313" key="3">
    <source>
        <dbReference type="EMBL" id="MYZ50311.1"/>
    </source>
</evidence>
<gene>
    <name evidence="3" type="ORF">E4O86_21610</name>
</gene>
<feature type="transmembrane region" description="Helical" evidence="1">
    <location>
        <begin position="202"/>
        <end position="221"/>
    </location>
</feature>
<feature type="transmembrane region" description="Helical" evidence="1">
    <location>
        <begin position="59"/>
        <end position="84"/>
    </location>
</feature>
<feature type="transmembrane region" description="Helical" evidence="1">
    <location>
        <begin position="136"/>
        <end position="159"/>
    </location>
</feature>
<feature type="transmembrane region" description="Helical" evidence="1">
    <location>
        <begin position="389"/>
        <end position="407"/>
    </location>
</feature>
<protein>
    <recommendedName>
        <fullName evidence="2">DUF112 domain-containing protein</fullName>
    </recommendedName>
</protein>
<dbReference type="PANTHER" id="PTHR35342:SF5">
    <property type="entry name" value="TRICARBOXYLIC TRANSPORT PROTEIN"/>
    <property type="match status" value="1"/>
</dbReference>
<evidence type="ECO:0000256" key="1">
    <source>
        <dbReference type="SAM" id="Phobius"/>
    </source>
</evidence>
<dbReference type="EMBL" id="SPKJ01000148">
    <property type="protein sequence ID" value="MYZ50311.1"/>
    <property type="molecule type" value="Genomic_DNA"/>
</dbReference>
<feature type="transmembrane region" description="Helical" evidence="1">
    <location>
        <begin position="20"/>
        <end position="47"/>
    </location>
</feature>
<feature type="transmembrane region" description="Helical" evidence="1">
    <location>
        <begin position="413"/>
        <end position="431"/>
    </location>
</feature>
<dbReference type="Pfam" id="PF01970">
    <property type="entry name" value="TctA"/>
    <property type="match status" value="1"/>
</dbReference>
<dbReference type="InterPro" id="IPR002823">
    <property type="entry name" value="DUF112_TM"/>
</dbReference>
<name>A0A964T850_9HYPH</name>
<dbReference type="AlphaFoldDB" id="A0A964T850"/>
<accession>A0A964T850</accession>
<keyword evidence="1" id="KW-0472">Membrane</keyword>
<organism evidence="3 4">
    <name type="scientific">Propylenella binzhouense</name>
    <dbReference type="NCBI Taxonomy" id="2555902"/>
    <lineage>
        <taxon>Bacteria</taxon>
        <taxon>Pseudomonadati</taxon>
        <taxon>Pseudomonadota</taxon>
        <taxon>Alphaproteobacteria</taxon>
        <taxon>Hyphomicrobiales</taxon>
        <taxon>Propylenellaceae</taxon>
        <taxon>Propylenella</taxon>
    </lineage>
</organism>
<feature type="transmembrane region" description="Helical" evidence="1">
    <location>
        <begin position="466"/>
        <end position="483"/>
    </location>
</feature>
<keyword evidence="4" id="KW-1185">Reference proteome</keyword>
<keyword evidence="1" id="KW-0812">Transmembrane</keyword>
<dbReference type="Proteomes" id="UP000773614">
    <property type="component" value="Unassembled WGS sequence"/>
</dbReference>
<dbReference type="PANTHER" id="PTHR35342">
    <property type="entry name" value="TRICARBOXYLIC TRANSPORT PROTEIN"/>
    <property type="match status" value="1"/>
</dbReference>
<comment type="caution">
    <text evidence="3">The sequence shown here is derived from an EMBL/GenBank/DDBJ whole genome shotgun (WGS) entry which is preliminary data.</text>
</comment>
<feature type="transmembrane region" description="Helical" evidence="1">
    <location>
        <begin position="354"/>
        <end position="377"/>
    </location>
</feature>
<feature type="domain" description="DUF112" evidence="2">
    <location>
        <begin position="20"/>
        <end position="438"/>
    </location>
</feature>